<dbReference type="PROSITE" id="PS51217">
    <property type="entry name" value="UVRD_HELICASE_CTER"/>
    <property type="match status" value="1"/>
</dbReference>
<dbReference type="GO" id="GO:0000287">
    <property type="term" value="F:magnesium ion binding"/>
    <property type="evidence" value="ECO:0007669"/>
    <property type="project" value="UniProtKB-UniRule"/>
</dbReference>
<comment type="function">
    <text evidence="15">A helicase/nuclease that prepares dsDNA breaks (DSB) for recombinational DNA repair. Binds to DSBs and unwinds DNA via a highly rapid and processive ATP-dependent bidirectional helicase activity. Unwinds dsDNA until it encounters a Chi (crossover hotspot instigator) sequence from the 3' direction. Cuts ssDNA a few nucleotides 3' to the Chi site. The properties and activities of the enzyme are changed at Chi. The Chi-altered holoenzyme produces a long 3'-ssDNA overhang and facilitates RecA-binding to the ssDNA for homologous DNA recombination and repair. Holoenzyme degrades any linearized DNA that is unable to undergo homologous recombination. In the holoenzyme this subunit contributes ATPase, 3'-5' helicase, exonuclease activity and loads RecA onto ssDNA.</text>
</comment>
<feature type="binding site" evidence="16">
    <location>
        <begin position="19"/>
        <end position="26"/>
    </location>
    <ligand>
        <name>ATP</name>
        <dbReference type="ChEBI" id="CHEBI:30616"/>
    </ligand>
</feature>
<keyword evidence="3 15" id="KW-0547">Nucleotide-binding</keyword>
<dbReference type="STRING" id="859654.BVAF_271"/>
<evidence type="ECO:0000256" key="7">
    <source>
        <dbReference type="ARBA" id="ARBA00022839"/>
    </source>
</evidence>
<dbReference type="CDD" id="cd22352">
    <property type="entry name" value="RecB_C-like"/>
    <property type="match status" value="1"/>
</dbReference>
<dbReference type="SUPFAM" id="SSF52980">
    <property type="entry name" value="Restriction endonuclease-like"/>
    <property type="match status" value="1"/>
</dbReference>
<dbReference type="GO" id="GO:0000724">
    <property type="term" value="P:double-strand break repair via homologous recombination"/>
    <property type="evidence" value="ECO:0007669"/>
    <property type="project" value="UniProtKB-UniRule"/>
</dbReference>
<dbReference type="Gene3D" id="1.10.486.10">
    <property type="entry name" value="PCRA, domain 4"/>
    <property type="match status" value="1"/>
</dbReference>
<comment type="similarity">
    <text evidence="15">Belongs to the helicase family. UvrD subfamily.</text>
</comment>
<dbReference type="InterPro" id="IPR027417">
    <property type="entry name" value="P-loop_NTPase"/>
</dbReference>
<dbReference type="PANTHER" id="PTHR11070">
    <property type="entry name" value="UVRD / RECB / PCRA DNA HELICASE FAMILY MEMBER"/>
    <property type="match status" value="1"/>
</dbReference>
<feature type="region of interest" description="DNA-binding and helicase activity, interacts with RecC" evidence="15">
    <location>
        <begin position="1"/>
        <end position="861"/>
    </location>
</feature>
<comment type="catalytic activity">
    <reaction evidence="13 15">
        <text>Couples ATP hydrolysis with the unwinding of duplex DNA by translocating in the 3'-5' direction.</text>
        <dbReference type="EC" id="5.6.2.4"/>
    </reaction>
</comment>
<keyword evidence="2 15" id="KW-0479">Metal-binding</keyword>
<dbReference type="Proteomes" id="UP000007464">
    <property type="component" value="Chromosome"/>
</dbReference>
<evidence type="ECO:0000256" key="5">
    <source>
        <dbReference type="ARBA" id="ARBA00022801"/>
    </source>
</evidence>
<evidence type="ECO:0000256" key="9">
    <source>
        <dbReference type="ARBA" id="ARBA00022842"/>
    </source>
</evidence>
<dbReference type="Pfam" id="PF00580">
    <property type="entry name" value="UvrD-helicase"/>
    <property type="match status" value="1"/>
</dbReference>
<feature type="region of interest" description="Nuclease activity, interacts with RecD and RecA" evidence="15">
    <location>
        <begin position="921"/>
        <end position="1204"/>
    </location>
</feature>
<evidence type="ECO:0000256" key="14">
    <source>
        <dbReference type="ARBA" id="ARBA00048988"/>
    </source>
</evidence>
<evidence type="ECO:0000256" key="10">
    <source>
        <dbReference type="ARBA" id="ARBA00023125"/>
    </source>
</evidence>
<dbReference type="GO" id="GO:0005829">
    <property type="term" value="C:cytosol"/>
    <property type="evidence" value="ECO:0007669"/>
    <property type="project" value="TreeGrafter"/>
</dbReference>
<comment type="miscellaneous">
    <text evidence="15">In the RecBCD complex, RecB has a slow 3'-5' helicase, an exonuclease activity and loads RecA onto ssDNA, RecD has a fast 5'-3' helicase activity, while RecC stimulates the ATPase and processivity of the RecB helicase and contributes to recognition of the Chi site.</text>
</comment>
<evidence type="ECO:0000256" key="1">
    <source>
        <dbReference type="ARBA" id="ARBA00022722"/>
    </source>
</evidence>
<gene>
    <name evidence="15 19" type="primary">recB</name>
    <name evidence="19" type="ordered locus">BVAF_271</name>
</gene>
<dbReference type="GO" id="GO:0003677">
    <property type="term" value="F:DNA binding"/>
    <property type="evidence" value="ECO:0007669"/>
    <property type="project" value="UniProtKB-UniRule"/>
</dbReference>
<comment type="domain">
    <text evidence="15">The C-terminal domain has nuclease activity and interacts with RecD. It interacts with RecA, facilitating its loading onto ssDNA.</text>
</comment>
<dbReference type="Pfam" id="PF13361">
    <property type="entry name" value="UvrD_C"/>
    <property type="match status" value="1"/>
</dbReference>
<sequence>MQDLNIFHLPLNKIRLIEASAGTGKTYSLIILYLRLLLNLHSNQSIYSTPLTVKEILVVTFTNSAAYDLRKRIKESIQQFRWDCMNKYSNNYIFSKLLLQIRNIDLAITLLFKAEKEIYEASIFTIHGFCQKILTENTLELNIPFHTSIIEDELTLYRQICFDFWRRHFYELPLNITSFIQEFWNNPEELLQNLRPYIGYHNNSKIQNPKFFNQLNKYISEFYNQILFDINNIKKQWVKTTNNLTKIINNMPNFNRKIYNKKNLAQWINIINQWCEQPTLNHVTPNALKRFRLSILNSSNNLNEVNVFSLFNSIDQLFQKFTSFKFIILNSALKDIQNNLNVLIYSKSQITFNNIITILLKNGIENTQNNLTKKILKYYPITIIDEFQDTDFSQYKIFHKLYSHSLKNGLILLGDPKQAIYGFRGADIFTYMKIRQNLSYKYHLNINWRSSPGMVNAINHLFQSTTNPFKFKDISFIPTQAAYKNNRHKLMIHNIPQSAMCFWLYLDKCVTKNSYKTIMAQECAITLKKLIQNINDKKIWLKTNTDKKTLQTSDITILVRNHLEASLIRLELLKINISTIFLSNRNNIFNTIEAYELLLLLRAILFPKQETIYPALATIFFGLNAMQIVNVYNNTLKWDQIINEFSKYYFIWKNNSILSMIQKIIFYYKIPKKLLSTPSGKYNLINILHLGELLNNISTQFNNEYELIIWLELKINQPLNQYKKESMDYMVRSNRDDHNCIKISTIHKSKGLEFPLTFLPFAATSFNAKAQNTYITHFKYQLNLKQHNLLHSDFDLLNEEHLSENLRLLYVAITRSIYHCSIGIAPIVRNRSQNSFNELTDFHRSALGYLIQNNTPNTLKSIKQYLQQLSIRSNKDITFRIISKKNQQYTSNTTTKFVKKPQLHLLSKIWQPSCMQIRNNSRQITSYSNLKFINNKVAVNVSKLSNFNLEELYQINLNSKFTKESSKLNLLTTHTFPKGQIYGTFFHNLLKVIIFKQTIDMQWLKIQMERYNVHLNWKTLIHQWIYTIKHTPINHHNLTLSKIRSSNIQTEMKFSLSIKNCLTAQKLDSLCKFYDELSSKTACITFPDILGMLQGFIDVVFYWNKKYYLLDYKTNWLGSNNFYYNYSSMQAAMIKYRYELQYQLYTIAIHRFLKHKIVSYNYEKDFGGIYYLFIRGMNGISHKNGIFFHRPSWDFIHKLNNLIS</sequence>
<comment type="cofactor">
    <cofactor evidence="15">
        <name>Mg(2+)</name>
        <dbReference type="ChEBI" id="CHEBI:18420"/>
    </cofactor>
    <text evidence="15">Binds 1 Mg(2+) ion per subunit.</text>
</comment>
<dbReference type="PROSITE" id="PS51198">
    <property type="entry name" value="UVRD_HELICASE_ATP_BIND"/>
    <property type="match status" value="1"/>
</dbReference>
<keyword evidence="20" id="KW-1185">Reference proteome</keyword>
<dbReference type="HAMAP" id="MF_01485">
    <property type="entry name" value="RecB"/>
    <property type="match status" value="1"/>
</dbReference>
<keyword evidence="4 15" id="KW-0227">DNA damage</keyword>
<dbReference type="GO" id="GO:0043138">
    <property type="term" value="F:3'-5' DNA helicase activity"/>
    <property type="evidence" value="ECO:0007669"/>
    <property type="project" value="UniProtKB-UniRule"/>
</dbReference>
<keyword evidence="8 15" id="KW-0067">ATP-binding</keyword>
<evidence type="ECO:0000256" key="12">
    <source>
        <dbReference type="ARBA" id="ARBA00023235"/>
    </source>
</evidence>
<dbReference type="InterPro" id="IPR000212">
    <property type="entry name" value="DNA_helicase_UvrD/REP"/>
</dbReference>
<keyword evidence="11 15" id="KW-0234">DNA repair</keyword>
<comment type="domain">
    <text evidence="15">The N-terminal DNA-binding domain is a ssDNA-dependent ATPase and has ATP-dependent 3'-5' helicase function. This domain interacts with RecC.</text>
</comment>
<evidence type="ECO:0000313" key="19">
    <source>
        <dbReference type="EMBL" id="ADV33669.1"/>
    </source>
</evidence>
<feature type="active site" description="For nuclease activity" evidence="15">
    <location>
        <position position="1111"/>
    </location>
</feature>
<feature type="binding site" evidence="15">
    <location>
        <position position="1098"/>
    </location>
    <ligand>
        <name>Mg(2+)</name>
        <dbReference type="ChEBI" id="CHEBI:18420"/>
    </ligand>
</feature>
<dbReference type="GO" id="GO:0008854">
    <property type="term" value="F:exodeoxyribonuclease V activity"/>
    <property type="evidence" value="ECO:0007669"/>
    <property type="project" value="UniProtKB-EC"/>
</dbReference>
<evidence type="ECO:0000256" key="2">
    <source>
        <dbReference type="ARBA" id="ARBA00022723"/>
    </source>
</evidence>
<dbReference type="KEGG" id="bva:BVAF_271"/>
<keyword evidence="1 15" id="KW-0540">Nuclease</keyword>
<dbReference type="EC" id="5.6.2.4" evidence="15"/>
<organism evidence="19 20">
    <name type="scientific">Blochmanniella vafra (strain BVAF)</name>
    <dbReference type="NCBI Taxonomy" id="859654"/>
    <lineage>
        <taxon>Bacteria</taxon>
        <taxon>Pseudomonadati</taxon>
        <taxon>Pseudomonadota</taxon>
        <taxon>Gammaproteobacteria</taxon>
        <taxon>Enterobacterales</taxon>
        <taxon>Enterobacteriaceae</taxon>
        <taxon>ant endosymbionts</taxon>
        <taxon>Candidatus Blochmanniella</taxon>
    </lineage>
</organism>
<feature type="binding site" evidence="15">
    <location>
        <position position="987"/>
    </location>
    <ligand>
        <name>Mg(2+)</name>
        <dbReference type="ChEBI" id="CHEBI:18420"/>
    </ligand>
</feature>
<dbReference type="SUPFAM" id="SSF52540">
    <property type="entry name" value="P-loop containing nucleoside triphosphate hydrolases"/>
    <property type="match status" value="1"/>
</dbReference>
<dbReference type="PANTHER" id="PTHR11070:SF23">
    <property type="entry name" value="RECBCD ENZYME SUBUNIT RECB"/>
    <property type="match status" value="1"/>
</dbReference>
<protein>
    <recommendedName>
        <fullName evidence="15">RecBCD enzyme subunit RecB</fullName>
        <ecNumber evidence="15">3.1.11.5</ecNumber>
        <ecNumber evidence="15">5.6.2.4</ecNumber>
    </recommendedName>
    <alternativeName>
        <fullName evidence="15">DNA 3'-5' helicase subunit RecB</fullName>
    </alternativeName>
    <alternativeName>
        <fullName evidence="15">Exonuclease V subunit RecB</fullName>
        <shortName evidence="15">ExoV subunit RecB</shortName>
    </alternativeName>
    <alternativeName>
        <fullName evidence="15">Helicase/nuclease RecBCD subunit RecB</fullName>
    </alternativeName>
</protein>
<keyword evidence="6 15" id="KW-0347">Helicase</keyword>
<comment type="catalytic activity">
    <reaction evidence="14 15">
        <text>ATP + H2O = ADP + phosphate + H(+)</text>
        <dbReference type="Rhea" id="RHEA:13065"/>
        <dbReference type="ChEBI" id="CHEBI:15377"/>
        <dbReference type="ChEBI" id="CHEBI:15378"/>
        <dbReference type="ChEBI" id="CHEBI:30616"/>
        <dbReference type="ChEBI" id="CHEBI:43474"/>
        <dbReference type="ChEBI" id="CHEBI:456216"/>
        <dbReference type="EC" id="5.6.2.4"/>
    </reaction>
</comment>
<keyword evidence="5 15" id="KW-0378">Hydrolase</keyword>
<dbReference type="InterPro" id="IPR011604">
    <property type="entry name" value="PDDEXK-like_dom_sf"/>
</dbReference>
<keyword evidence="9 15" id="KW-0460">Magnesium</keyword>
<evidence type="ECO:0000256" key="3">
    <source>
        <dbReference type="ARBA" id="ARBA00022741"/>
    </source>
</evidence>
<evidence type="ECO:0000256" key="8">
    <source>
        <dbReference type="ARBA" id="ARBA00022840"/>
    </source>
</evidence>
<feature type="binding site" evidence="15">
    <location>
        <position position="1111"/>
    </location>
    <ligand>
        <name>Mg(2+)</name>
        <dbReference type="ChEBI" id="CHEBI:18420"/>
    </ligand>
</feature>
<name>E8Q653_BLOVB</name>
<evidence type="ECO:0000256" key="6">
    <source>
        <dbReference type="ARBA" id="ARBA00022806"/>
    </source>
</evidence>
<dbReference type="AlphaFoldDB" id="E8Q653"/>
<dbReference type="GO" id="GO:0016887">
    <property type="term" value="F:ATP hydrolysis activity"/>
    <property type="evidence" value="ECO:0007669"/>
    <property type="project" value="RHEA"/>
</dbReference>
<evidence type="ECO:0000259" key="18">
    <source>
        <dbReference type="PROSITE" id="PS51217"/>
    </source>
</evidence>
<dbReference type="InterPro" id="IPR011335">
    <property type="entry name" value="Restrct_endonuc-II-like"/>
</dbReference>
<feature type="domain" description="UvrD-like helicase ATP-binding" evidence="17">
    <location>
        <begin position="1"/>
        <end position="451"/>
    </location>
</feature>
<dbReference type="EC" id="3.1.11.5" evidence="15"/>
<evidence type="ECO:0000256" key="4">
    <source>
        <dbReference type="ARBA" id="ARBA00022763"/>
    </source>
</evidence>
<dbReference type="Gene3D" id="3.90.320.10">
    <property type="match status" value="1"/>
</dbReference>
<dbReference type="OrthoDB" id="9810135at2"/>
<proteinExistence type="inferred from homology"/>
<accession>E8Q653</accession>
<dbReference type="GO" id="GO:0009338">
    <property type="term" value="C:exodeoxyribonuclease V complex"/>
    <property type="evidence" value="ECO:0007669"/>
    <property type="project" value="TreeGrafter"/>
</dbReference>
<evidence type="ECO:0000256" key="11">
    <source>
        <dbReference type="ARBA" id="ARBA00023204"/>
    </source>
</evidence>
<dbReference type="InterPro" id="IPR014017">
    <property type="entry name" value="DNA_helicase_UvrD-like_C"/>
</dbReference>
<dbReference type="NCBIfam" id="TIGR00609">
    <property type="entry name" value="recB"/>
    <property type="match status" value="1"/>
</dbReference>
<dbReference type="GO" id="GO:0005524">
    <property type="term" value="F:ATP binding"/>
    <property type="evidence" value="ECO:0007669"/>
    <property type="project" value="UniProtKB-UniRule"/>
</dbReference>
<keyword evidence="12 15" id="KW-0413">Isomerase</keyword>
<reference evidence="19 20" key="1">
    <citation type="journal article" date="2010" name="BMC Genomics">
        <title>Unprecedented loss of ammonia assimilation capability in a urease-encoding bacterial mutualist.</title>
        <authorList>
            <person name="Williams L.E."/>
            <person name="Wernegreen J.J."/>
        </authorList>
    </citation>
    <scope>NUCLEOTIDE SEQUENCE [LARGE SCALE GENOMIC DNA]</scope>
    <source>
        <strain evidence="19 20">BVAF</strain>
    </source>
</reference>
<comment type="catalytic activity">
    <reaction evidence="15">
        <text>Exonucleolytic cleavage (in the presence of ATP) in either 5'- to 3'- or 3'- to 5'-direction to yield 5'-phosphooligonucleotides.</text>
        <dbReference type="EC" id="3.1.11.5"/>
    </reaction>
</comment>
<dbReference type="Gene3D" id="3.40.50.300">
    <property type="entry name" value="P-loop containing nucleotide triphosphate hydrolases"/>
    <property type="match status" value="2"/>
</dbReference>
<dbReference type="RefSeq" id="WP_013516594.1">
    <property type="nucleotide sequence ID" value="NC_014909.2"/>
</dbReference>
<dbReference type="EMBL" id="CP002189">
    <property type="protein sequence ID" value="ADV33669.1"/>
    <property type="molecule type" value="Genomic_DNA"/>
</dbReference>
<keyword evidence="10 15" id="KW-0238">DNA-binding</keyword>
<evidence type="ECO:0000259" key="17">
    <source>
        <dbReference type="PROSITE" id="PS51198"/>
    </source>
</evidence>
<evidence type="ECO:0000313" key="20">
    <source>
        <dbReference type="Proteomes" id="UP000007464"/>
    </source>
</evidence>
<evidence type="ECO:0000256" key="13">
    <source>
        <dbReference type="ARBA" id="ARBA00034617"/>
    </source>
</evidence>
<evidence type="ECO:0000256" key="16">
    <source>
        <dbReference type="PROSITE-ProRule" id="PRU00560"/>
    </source>
</evidence>
<keyword evidence="7 15" id="KW-0269">Exonuclease</keyword>
<feature type="domain" description="UvrD-like helicase C-terminal" evidence="18">
    <location>
        <begin position="452"/>
        <end position="751"/>
    </location>
</feature>
<evidence type="ECO:0000256" key="15">
    <source>
        <dbReference type="HAMAP-Rule" id="MF_01485"/>
    </source>
</evidence>
<dbReference type="Gene3D" id="1.10.3170.10">
    <property type="entry name" value="Recbcd, chain B, domain 2"/>
    <property type="match status" value="1"/>
</dbReference>
<dbReference type="InterPro" id="IPR004586">
    <property type="entry name" value="RecB"/>
</dbReference>
<dbReference type="InterPro" id="IPR014016">
    <property type="entry name" value="UvrD-like_ATP-bd"/>
</dbReference>
<comment type="subunit">
    <text evidence="15">Heterotrimer of RecB, RecC and RecD. All subunits contribute to DNA-binding. Interacts with RecA.</text>
</comment>
<dbReference type="HOGENOM" id="CLU_001114_6_0_6"/>